<dbReference type="Gene3D" id="3.30.70.260">
    <property type="match status" value="1"/>
</dbReference>
<organism evidence="2 3">
    <name type="scientific">Microdochium trichocladiopsis</name>
    <dbReference type="NCBI Taxonomy" id="1682393"/>
    <lineage>
        <taxon>Eukaryota</taxon>
        <taxon>Fungi</taxon>
        <taxon>Dikarya</taxon>
        <taxon>Ascomycota</taxon>
        <taxon>Pezizomycotina</taxon>
        <taxon>Sordariomycetes</taxon>
        <taxon>Xylariomycetidae</taxon>
        <taxon>Xylariales</taxon>
        <taxon>Microdochiaceae</taxon>
        <taxon>Microdochium</taxon>
    </lineage>
</organism>
<dbReference type="OrthoDB" id="298012at2759"/>
<dbReference type="GO" id="GO:0006520">
    <property type="term" value="P:amino acid metabolic process"/>
    <property type="evidence" value="ECO:0007669"/>
    <property type="project" value="UniProtKB-ARBA"/>
</dbReference>
<dbReference type="CDD" id="cd04902">
    <property type="entry name" value="ACT_3PGDH-xct"/>
    <property type="match status" value="1"/>
</dbReference>
<comment type="caution">
    <text evidence="2">The sequence shown here is derived from an EMBL/GenBank/DDBJ whole genome shotgun (WGS) entry which is preliminary data.</text>
</comment>
<dbReference type="GO" id="GO:0046394">
    <property type="term" value="P:carboxylic acid biosynthetic process"/>
    <property type="evidence" value="ECO:0007669"/>
    <property type="project" value="UniProtKB-ARBA"/>
</dbReference>
<dbReference type="Pfam" id="PF19304">
    <property type="entry name" value="PGDH_inter"/>
    <property type="match status" value="1"/>
</dbReference>
<reference evidence="2" key="1">
    <citation type="journal article" date="2021" name="Nat. Commun.">
        <title>Genetic determinants of endophytism in the Arabidopsis root mycobiome.</title>
        <authorList>
            <person name="Mesny F."/>
            <person name="Miyauchi S."/>
            <person name="Thiergart T."/>
            <person name="Pickel B."/>
            <person name="Atanasova L."/>
            <person name="Karlsson M."/>
            <person name="Huettel B."/>
            <person name="Barry K.W."/>
            <person name="Haridas S."/>
            <person name="Chen C."/>
            <person name="Bauer D."/>
            <person name="Andreopoulos W."/>
            <person name="Pangilinan J."/>
            <person name="LaButti K."/>
            <person name="Riley R."/>
            <person name="Lipzen A."/>
            <person name="Clum A."/>
            <person name="Drula E."/>
            <person name="Henrissat B."/>
            <person name="Kohler A."/>
            <person name="Grigoriev I.V."/>
            <person name="Martin F.M."/>
            <person name="Hacquard S."/>
        </authorList>
    </citation>
    <scope>NUCLEOTIDE SEQUENCE</scope>
    <source>
        <strain evidence="2">MPI-CAGE-CH-0230</strain>
    </source>
</reference>
<dbReference type="InterPro" id="IPR045626">
    <property type="entry name" value="PGDH_ASB_dom"/>
</dbReference>
<dbReference type="GeneID" id="70191090"/>
<dbReference type="SUPFAM" id="SSF55021">
    <property type="entry name" value="ACT-like"/>
    <property type="match status" value="1"/>
</dbReference>
<gene>
    <name evidence="2" type="ORF">B0I36DRAFT_396313</name>
</gene>
<protein>
    <recommendedName>
        <fullName evidence="1">ACT domain-containing protein</fullName>
    </recommendedName>
</protein>
<dbReference type="EMBL" id="JAGTJQ010000012">
    <property type="protein sequence ID" value="KAH7016223.1"/>
    <property type="molecule type" value="Genomic_DNA"/>
</dbReference>
<feature type="domain" description="ACT" evidence="1">
    <location>
        <begin position="203"/>
        <end position="285"/>
    </location>
</feature>
<dbReference type="Gene3D" id="3.30.1330.90">
    <property type="entry name" value="D-3-phosphoglycerate dehydrogenase, domain 3"/>
    <property type="match status" value="1"/>
</dbReference>
<dbReference type="PROSITE" id="PS51671">
    <property type="entry name" value="ACT"/>
    <property type="match status" value="1"/>
</dbReference>
<keyword evidence="3" id="KW-1185">Reference proteome</keyword>
<dbReference type="Proteomes" id="UP000756346">
    <property type="component" value="Unassembled WGS sequence"/>
</dbReference>
<evidence type="ECO:0000313" key="3">
    <source>
        <dbReference type="Proteomes" id="UP000756346"/>
    </source>
</evidence>
<name>A0A9P9BJ04_9PEZI</name>
<dbReference type="InterPro" id="IPR029009">
    <property type="entry name" value="ASB_dom_sf"/>
</dbReference>
<accession>A0A9P9BJ04</accession>
<evidence type="ECO:0000313" key="2">
    <source>
        <dbReference type="EMBL" id="KAH7016223.1"/>
    </source>
</evidence>
<proteinExistence type="predicted"/>
<dbReference type="InterPro" id="IPR002912">
    <property type="entry name" value="ACT_dom"/>
</dbReference>
<dbReference type="AlphaFoldDB" id="A0A9P9BJ04"/>
<sequence>PHLGASTVEAQENVSLDVCSQILTILLGGLPPPPSTRLDPPGGVPQAAALCQARRAHGCLYTQHYASAGRNSGGGGGGGGLLGGTKFELVYEGELSGVSNTRPLFAALVKGLVSVITDLGGRDVNIVNATLIAKEKGIVINEVHERGGSGDRTSSGAYASLVTLRRGANRSGGQMIQGYVSGKNIYISKLGRFMSSFVPESSLLILHNYDEPGKIGGVGLVLGKHGINIRSMQVTSLEEEESEPEGKEMDSAALMILGVSGTVSRAVVEDLERSEGILDVSLVQL</sequence>
<dbReference type="RefSeq" id="XP_046005847.1">
    <property type="nucleotide sequence ID" value="XM_046161544.1"/>
</dbReference>
<evidence type="ECO:0000259" key="1">
    <source>
        <dbReference type="PROSITE" id="PS51671"/>
    </source>
</evidence>
<feature type="non-terminal residue" evidence="2">
    <location>
        <position position="1"/>
    </location>
</feature>
<dbReference type="SUPFAM" id="SSF143548">
    <property type="entry name" value="Serine metabolism enzymes domain"/>
    <property type="match status" value="1"/>
</dbReference>
<dbReference type="InterPro" id="IPR045865">
    <property type="entry name" value="ACT-like_dom_sf"/>
</dbReference>
<feature type="non-terminal residue" evidence="2">
    <location>
        <position position="285"/>
    </location>
</feature>